<evidence type="ECO:0000313" key="5">
    <source>
        <dbReference type="EMBL" id="PAA80396.1"/>
    </source>
</evidence>
<evidence type="ECO:0000256" key="2">
    <source>
        <dbReference type="PIRSR" id="PIRSR600246-1"/>
    </source>
</evidence>
<comment type="caution">
    <text evidence="5">The sequence shown here is derived from an EMBL/GenBank/DDBJ whole genome shotgun (WGS) entry which is preliminary data.</text>
</comment>
<dbReference type="PANTHER" id="PTHR10188:SF8">
    <property type="entry name" value="THREONINE ASPARTASE 1"/>
    <property type="match status" value="1"/>
</dbReference>
<feature type="region of interest" description="Disordered" evidence="4">
    <location>
        <begin position="179"/>
        <end position="210"/>
    </location>
</feature>
<dbReference type="GO" id="GO:0005737">
    <property type="term" value="C:cytoplasm"/>
    <property type="evidence" value="ECO:0007669"/>
    <property type="project" value="TreeGrafter"/>
</dbReference>
<feature type="non-terminal residue" evidence="5">
    <location>
        <position position="1"/>
    </location>
</feature>
<feature type="compositionally biased region" description="Low complexity" evidence="4">
    <location>
        <begin position="326"/>
        <end position="346"/>
    </location>
</feature>
<evidence type="ECO:0000256" key="1">
    <source>
        <dbReference type="ARBA" id="ARBA00010872"/>
    </source>
</evidence>
<feature type="region of interest" description="Disordered" evidence="4">
    <location>
        <begin position="326"/>
        <end position="349"/>
    </location>
</feature>
<feature type="compositionally biased region" description="Polar residues" evidence="4">
    <location>
        <begin position="196"/>
        <end position="208"/>
    </location>
</feature>
<organism evidence="5 6">
    <name type="scientific">Macrostomum lignano</name>
    <dbReference type="NCBI Taxonomy" id="282301"/>
    <lineage>
        <taxon>Eukaryota</taxon>
        <taxon>Metazoa</taxon>
        <taxon>Spiralia</taxon>
        <taxon>Lophotrochozoa</taxon>
        <taxon>Platyhelminthes</taxon>
        <taxon>Rhabditophora</taxon>
        <taxon>Macrostomorpha</taxon>
        <taxon>Macrostomida</taxon>
        <taxon>Macrostomidae</taxon>
        <taxon>Macrostomum</taxon>
    </lineage>
</organism>
<feature type="active site" description="Nucleophile" evidence="2">
    <location>
        <position position="236"/>
    </location>
</feature>
<dbReference type="AlphaFoldDB" id="A0A267G310"/>
<accession>A0A267G310</accession>
<dbReference type="SUPFAM" id="SSF56235">
    <property type="entry name" value="N-terminal nucleophile aminohydrolases (Ntn hydrolases)"/>
    <property type="match status" value="1"/>
</dbReference>
<dbReference type="GO" id="GO:0004298">
    <property type="term" value="F:threonine-type endopeptidase activity"/>
    <property type="evidence" value="ECO:0007669"/>
    <property type="project" value="InterPro"/>
</dbReference>
<dbReference type="Proteomes" id="UP000215902">
    <property type="component" value="Unassembled WGS sequence"/>
</dbReference>
<reference evidence="5 6" key="1">
    <citation type="submission" date="2017-06" db="EMBL/GenBank/DDBJ databases">
        <title>A platform for efficient transgenesis in Macrostomum lignano, a flatworm model organism for stem cell research.</title>
        <authorList>
            <person name="Berezikov E."/>
        </authorList>
    </citation>
    <scope>NUCLEOTIDE SEQUENCE [LARGE SCALE GENOMIC DNA]</scope>
    <source>
        <strain evidence="5">DV1</strain>
        <tissue evidence="5">Whole organism</tissue>
    </source>
</reference>
<evidence type="ECO:0000256" key="4">
    <source>
        <dbReference type="SAM" id="MobiDB-lite"/>
    </source>
</evidence>
<dbReference type="OrthoDB" id="77601at2759"/>
<name>A0A267G310_9PLAT</name>
<sequence>SDRHRAFIAVHTGAGRYSRRNERAYTDFCRRVCQTVGDRLAAGAGALEAVSLAVAMLEDSELTNAGRGSCLSRDGSVQCDAGVMLDSRGLFAGVGALPGLVRRPVLVARCLLESQLQSPLLPGGLIPPSLLVGHGALDWARANCRDCDVGFVESDNALVTPAARTAYLKYSRLLEAAEQQQQQQRLGPRKRRAESPDSSPSGESTASTAAVERQLGNGGHRCWLTPAAGGGPVSDTVGAVCLDSSGRIAVACSSGGVALKQPGRVGQAAIFGCGCWAESVGDAGVEDDDGGSTGVGCVTSGAGEYLVRCQLAQTCARAALRRSPRRASPAVVSNGDCGGSESSGSDIDAHRQDDLASVAGDCLRREFLGHAFMEGVELRDAGLLLIRRRRQDPNLPLQQLEFLYGHTTEAMCVGWQIVGEGDGEGECEAVVSRQATITDQSHRDIVCISGSVYRL</sequence>
<evidence type="ECO:0000256" key="3">
    <source>
        <dbReference type="PIRSR" id="PIRSR600246-3"/>
    </source>
</evidence>
<evidence type="ECO:0000313" key="6">
    <source>
        <dbReference type="Proteomes" id="UP000215902"/>
    </source>
</evidence>
<dbReference type="CDD" id="cd04514">
    <property type="entry name" value="Taspase1_like"/>
    <property type="match status" value="1"/>
</dbReference>
<dbReference type="InterPro" id="IPR000246">
    <property type="entry name" value="Peptidase_T2"/>
</dbReference>
<dbReference type="GO" id="GO:0051604">
    <property type="term" value="P:protein maturation"/>
    <property type="evidence" value="ECO:0007669"/>
    <property type="project" value="TreeGrafter"/>
</dbReference>
<gene>
    <name evidence="5" type="ORF">BOX15_Mlig013280g2</name>
</gene>
<keyword evidence="6" id="KW-1185">Reference proteome</keyword>
<comment type="similarity">
    <text evidence="1">Belongs to the Ntn-hydrolase family.</text>
</comment>
<proteinExistence type="inferred from homology"/>
<feature type="site" description="Cleavage; by autolysis" evidence="3">
    <location>
        <begin position="235"/>
        <end position="236"/>
    </location>
</feature>
<dbReference type="EMBL" id="NIVC01000583">
    <property type="protein sequence ID" value="PAA80396.1"/>
    <property type="molecule type" value="Genomic_DNA"/>
</dbReference>
<dbReference type="STRING" id="282301.A0A267G310"/>
<dbReference type="Pfam" id="PF01112">
    <property type="entry name" value="Asparaginase_2"/>
    <property type="match status" value="1"/>
</dbReference>
<protein>
    <submittedName>
        <fullName evidence="5">Uncharacterized protein</fullName>
    </submittedName>
</protein>
<dbReference type="InterPro" id="IPR037464">
    <property type="entry name" value="Taspase1"/>
</dbReference>
<dbReference type="InterPro" id="IPR029055">
    <property type="entry name" value="Ntn_hydrolases_N"/>
</dbReference>
<dbReference type="Gene3D" id="3.60.20.30">
    <property type="entry name" value="(Glycosyl)asparaginase"/>
    <property type="match status" value="1"/>
</dbReference>
<dbReference type="PANTHER" id="PTHR10188">
    <property type="entry name" value="L-ASPARAGINASE"/>
    <property type="match status" value="1"/>
</dbReference>